<gene>
    <name evidence="12" type="ORF">FA15DRAFT_644281</name>
</gene>
<dbReference type="GO" id="GO:0005634">
    <property type="term" value="C:nucleus"/>
    <property type="evidence" value="ECO:0007669"/>
    <property type="project" value="UniProtKB-SubCell"/>
</dbReference>
<dbReference type="Proteomes" id="UP000307440">
    <property type="component" value="Unassembled WGS sequence"/>
</dbReference>
<proteinExistence type="inferred from homology"/>
<evidence type="ECO:0000256" key="3">
    <source>
        <dbReference type="ARBA" id="ARBA00012111"/>
    </source>
</evidence>
<evidence type="ECO:0000256" key="5">
    <source>
        <dbReference type="ARBA" id="ARBA00022801"/>
    </source>
</evidence>
<comment type="similarity">
    <text evidence="2">Belongs to the histone deacetylase family. HD type 1 subfamily.</text>
</comment>
<dbReference type="Pfam" id="PF00850">
    <property type="entry name" value="Hist_deacetyl"/>
    <property type="match status" value="1"/>
</dbReference>
<sequence>MTDRVMEDAVAGTPLKITIAFIVSQELAKISSLLPSNKRRSLIVHSLIHSMGLLKHNSESHRIQVVNPRRASFKDLAAYHSKEYLEFVLEAANEVQFNEELGLQDDCPPFTGLSDYVPLVAGATLTACEVLRQNVSDVSICWDGGRHHAHKSRASGYCYVADCILAILCLKRAAPQTYQSPTPLHKPRVMYLDLDLHFSDAVSEAFHRPSSSCSSNPLAPTQTMILSIHHSSPGFFPASPLSTLPNPSSPSYDPFILSLPLNVGASSPTYARIWPIVERVKSAFRPDYVVVQCGVDALAGDPHATFNWSLGSETTNATHSGSDLSDDIHESPGRGNKRKSGGVGAEGSLGWCIDRIVNSWGVRCLLLGGGGYNSPNAARAWSYLTSIAIGNPLDLESPIPDHSAFPLYAPSFTLDVSEGTMQDQNTEDHLRGIETIYEIIIKDIQERMQTAQ</sequence>
<evidence type="ECO:0000313" key="12">
    <source>
        <dbReference type="EMBL" id="TFK22393.1"/>
    </source>
</evidence>
<dbReference type="STRING" id="230819.A0A5C3KRF8"/>
<dbReference type="Gene3D" id="3.40.800.20">
    <property type="entry name" value="Histone deacetylase domain"/>
    <property type="match status" value="1"/>
</dbReference>
<dbReference type="InterPro" id="IPR000286">
    <property type="entry name" value="HDACs"/>
</dbReference>
<keyword evidence="5" id="KW-0378">Hydrolase</keyword>
<keyword evidence="9" id="KW-0539">Nucleus</keyword>
<dbReference type="InterPro" id="IPR023801">
    <property type="entry name" value="His_deacetylse_dom"/>
</dbReference>
<comment type="subcellular location">
    <subcellularLocation>
        <location evidence="1">Nucleus</location>
    </subcellularLocation>
</comment>
<feature type="domain" description="Histone deacetylase" evidence="11">
    <location>
        <begin position="37"/>
        <end position="310"/>
    </location>
</feature>
<dbReference type="InterPro" id="IPR037138">
    <property type="entry name" value="His_deacetylse_dom_sf"/>
</dbReference>
<reference evidence="12 13" key="1">
    <citation type="journal article" date="2019" name="Nat. Ecol. Evol.">
        <title>Megaphylogeny resolves global patterns of mushroom evolution.</title>
        <authorList>
            <person name="Varga T."/>
            <person name="Krizsan K."/>
            <person name="Foldi C."/>
            <person name="Dima B."/>
            <person name="Sanchez-Garcia M."/>
            <person name="Sanchez-Ramirez S."/>
            <person name="Szollosi G.J."/>
            <person name="Szarkandi J.G."/>
            <person name="Papp V."/>
            <person name="Albert L."/>
            <person name="Andreopoulos W."/>
            <person name="Angelini C."/>
            <person name="Antonin V."/>
            <person name="Barry K.W."/>
            <person name="Bougher N.L."/>
            <person name="Buchanan P."/>
            <person name="Buyck B."/>
            <person name="Bense V."/>
            <person name="Catcheside P."/>
            <person name="Chovatia M."/>
            <person name="Cooper J."/>
            <person name="Damon W."/>
            <person name="Desjardin D."/>
            <person name="Finy P."/>
            <person name="Geml J."/>
            <person name="Haridas S."/>
            <person name="Hughes K."/>
            <person name="Justo A."/>
            <person name="Karasinski D."/>
            <person name="Kautmanova I."/>
            <person name="Kiss B."/>
            <person name="Kocsube S."/>
            <person name="Kotiranta H."/>
            <person name="LaButti K.M."/>
            <person name="Lechner B.E."/>
            <person name="Liimatainen K."/>
            <person name="Lipzen A."/>
            <person name="Lukacs Z."/>
            <person name="Mihaltcheva S."/>
            <person name="Morgado L.N."/>
            <person name="Niskanen T."/>
            <person name="Noordeloos M.E."/>
            <person name="Ohm R.A."/>
            <person name="Ortiz-Santana B."/>
            <person name="Ovrebo C."/>
            <person name="Racz N."/>
            <person name="Riley R."/>
            <person name="Savchenko A."/>
            <person name="Shiryaev A."/>
            <person name="Soop K."/>
            <person name="Spirin V."/>
            <person name="Szebenyi C."/>
            <person name="Tomsovsky M."/>
            <person name="Tulloss R.E."/>
            <person name="Uehling J."/>
            <person name="Grigoriev I.V."/>
            <person name="Vagvolgyi C."/>
            <person name="Papp T."/>
            <person name="Martin F.M."/>
            <person name="Miettinen O."/>
            <person name="Hibbett D.S."/>
            <person name="Nagy L.G."/>
        </authorList>
    </citation>
    <scope>NUCLEOTIDE SEQUENCE [LARGE SCALE GENOMIC DNA]</scope>
    <source>
        <strain evidence="12 13">CBS 121175</strain>
    </source>
</reference>
<dbReference type="PANTHER" id="PTHR10625">
    <property type="entry name" value="HISTONE DEACETYLASE HDAC1-RELATED"/>
    <property type="match status" value="1"/>
</dbReference>
<dbReference type="SUPFAM" id="SSF52768">
    <property type="entry name" value="Arginase/deacetylase"/>
    <property type="match status" value="2"/>
</dbReference>
<evidence type="ECO:0000256" key="9">
    <source>
        <dbReference type="ARBA" id="ARBA00023242"/>
    </source>
</evidence>
<name>A0A5C3KRF8_COPMA</name>
<protein>
    <recommendedName>
        <fullName evidence="3">histone deacetylase</fullName>
        <ecNumber evidence="3">3.5.1.98</ecNumber>
    </recommendedName>
</protein>
<evidence type="ECO:0000256" key="10">
    <source>
        <dbReference type="SAM" id="MobiDB-lite"/>
    </source>
</evidence>
<evidence type="ECO:0000256" key="4">
    <source>
        <dbReference type="ARBA" id="ARBA00022491"/>
    </source>
</evidence>
<evidence type="ECO:0000313" key="13">
    <source>
        <dbReference type="Proteomes" id="UP000307440"/>
    </source>
</evidence>
<keyword evidence="6" id="KW-0156">Chromatin regulator</keyword>
<dbReference type="EMBL" id="ML210242">
    <property type="protein sequence ID" value="TFK22393.1"/>
    <property type="molecule type" value="Genomic_DNA"/>
</dbReference>
<dbReference type="PRINTS" id="PR01270">
    <property type="entry name" value="HDASUPER"/>
</dbReference>
<evidence type="ECO:0000259" key="11">
    <source>
        <dbReference type="Pfam" id="PF00850"/>
    </source>
</evidence>
<accession>A0A5C3KRF8</accession>
<evidence type="ECO:0000256" key="7">
    <source>
        <dbReference type="ARBA" id="ARBA00023015"/>
    </source>
</evidence>
<dbReference type="EC" id="3.5.1.98" evidence="3"/>
<evidence type="ECO:0000256" key="2">
    <source>
        <dbReference type="ARBA" id="ARBA00006457"/>
    </source>
</evidence>
<dbReference type="GO" id="GO:0141221">
    <property type="term" value="F:histone deacetylase activity, hydrolytic mechanism"/>
    <property type="evidence" value="ECO:0007669"/>
    <property type="project" value="UniProtKB-EC"/>
</dbReference>
<evidence type="ECO:0000256" key="6">
    <source>
        <dbReference type="ARBA" id="ARBA00022853"/>
    </source>
</evidence>
<keyword evidence="7" id="KW-0805">Transcription regulation</keyword>
<feature type="region of interest" description="Disordered" evidence="10">
    <location>
        <begin position="315"/>
        <end position="344"/>
    </location>
</feature>
<dbReference type="GO" id="GO:0031507">
    <property type="term" value="P:heterochromatin formation"/>
    <property type="evidence" value="ECO:0007669"/>
    <property type="project" value="TreeGrafter"/>
</dbReference>
<keyword evidence="4" id="KW-0678">Repressor</keyword>
<keyword evidence="13" id="KW-1185">Reference proteome</keyword>
<organism evidence="12 13">
    <name type="scientific">Coprinopsis marcescibilis</name>
    <name type="common">Agaric fungus</name>
    <name type="synonym">Psathyrella marcescibilis</name>
    <dbReference type="NCBI Taxonomy" id="230819"/>
    <lineage>
        <taxon>Eukaryota</taxon>
        <taxon>Fungi</taxon>
        <taxon>Dikarya</taxon>
        <taxon>Basidiomycota</taxon>
        <taxon>Agaricomycotina</taxon>
        <taxon>Agaricomycetes</taxon>
        <taxon>Agaricomycetidae</taxon>
        <taxon>Agaricales</taxon>
        <taxon>Agaricineae</taxon>
        <taxon>Psathyrellaceae</taxon>
        <taxon>Coprinopsis</taxon>
    </lineage>
</organism>
<keyword evidence="8" id="KW-0804">Transcription</keyword>
<dbReference type="AlphaFoldDB" id="A0A5C3KRF8"/>
<evidence type="ECO:0000256" key="1">
    <source>
        <dbReference type="ARBA" id="ARBA00004123"/>
    </source>
</evidence>
<dbReference type="PANTHER" id="PTHR10625:SF14">
    <property type="entry name" value="HISTONE DEACETYLASE 8"/>
    <property type="match status" value="1"/>
</dbReference>
<evidence type="ECO:0000256" key="8">
    <source>
        <dbReference type="ARBA" id="ARBA00023163"/>
    </source>
</evidence>
<dbReference type="InterPro" id="IPR023696">
    <property type="entry name" value="Ureohydrolase_dom_sf"/>
</dbReference>
<dbReference type="OrthoDB" id="73273at2759"/>